<evidence type="ECO:0000313" key="1">
    <source>
        <dbReference type="EMBL" id="KDR85953.1"/>
    </source>
</evidence>
<dbReference type="Gene3D" id="1.20.1280.50">
    <property type="match status" value="1"/>
</dbReference>
<organism evidence="1 2">
    <name type="scientific">Galerina marginata (strain CBS 339.88)</name>
    <dbReference type="NCBI Taxonomy" id="685588"/>
    <lineage>
        <taxon>Eukaryota</taxon>
        <taxon>Fungi</taxon>
        <taxon>Dikarya</taxon>
        <taxon>Basidiomycota</taxon>
        <taxon>Agaricomycotina</taxon>
        <taxon>Agaricomycetes</taxon>
        <taxon>Agaricomycetidae</taxon>
        <taxon>Agaricales</taxon>
        <taxon>Agaricineae</taxon>
        <taxon>Strophariaceae</taxon>
        <taxon>Galerina</taxon>
    </lineage>
</organism>
<dbReference type="SUPFAM" id="SSF81383">
    <property type="entry name" value="F-box domain"/>
    <property type="match status" value="1"/>
</dbReference>
<name>A0A067U3H6_GALM3</name>
<dbReference type="EMBL" id="KL142367">
    <property type="protein sequence ID" value="KDR85953.1"/>
    <property type="molecule type" value="Genomic_DNA"/>
</dbReference>
<proteinExistence type="predicted"/>
<gene>
    <name evidence="1" type="ORF">GALMADRAFT_132570</name>
</gene>
<dbReference type="HOGENOM" id="CLU_018544_14_1_1"/>
<sequence length="537" mass="60092">MDVLEKMLNQRRELKAEINHLHPSMIDRMPVEVASNIFELYVGDHSSDIFDCNPPLALQLGAVCQAWRRIAWSTPQLWASIPLDLSVRPERTWERALQRYTILEQLLSDWIARAGGFLLSIKLHSRHSIELQNIEGLLPIIHIINSLSTRWKCLNLHLPMSVLPHFFVNTGQFNTASINKPRRNWWRGGIVKPTPKKVGLGAVRVKSLNIEWNNVTSLEIRIVYINEIFYILRHSPSLVDCNISWLYLAGDLGDIPDRDLPFVHHKLERLLIKFDDPHCPPEFFSRVTLPYLKTLSCNFKDHTLPTDTFVSFLKRSGLPAKKSVSPGSMISNPGLHGTNTNLKALSLIHPEIPGGGADLIQICNAVPGLKELILMPTIDFGDTTFDVFYRALANDTASIPDGLSQVATGNTVNCTTLEDSDLNDSEAPMLLPALETFKCDQSFPWKFIPGFFLPFKGRKPSRCRPLKTVKVCYMTDAPAPVLSIDSKTLALLHDLIDRGVDLSVINAHFPGETDLIQYPGSSLDDEEVVGGGTKTAS</sequence>
<dbReference type="InterPro" id="IPR036047">
    <property type="entry name" value="F-box-like_dom_sf"/>
</dbReference>
<dbReference type="OrthoDB" id="3139566at2759"/>
<evidence type="ECO:0000313" key="2">
    <source>
        <dbReference type="Proteomes" id="UP000027222"/>
    </source>
</evidence>
<reference evidence="2" key="1">
    <citation type="journal article" date="2014" name="Proc. Natl. Acad. Sci. U.S.A.">
        <title>Extensive sampling of basidiomycete genomes demonstrates inadequacy of the white-rot/brown-rot paradigm for wood decay fungi.</title>
        <authorList>
            <person name="Riley R."/>
            <person name="Salamov A.A."/>
            <person name="Brown D.W."/>
            <person name="Nagy L.G."/>
            <person name="Floudas D."/>
            <person name="Held B.W."/>
            <person name="Levasseur A."/>
            <person name="Lombard V."/>
            <person name="Morin E."/>
            <person name="Otillar R."/>
            <person name="Lindquist E.A."/>
            <person name="Sun H."/>
            <person name="LaButti K.M."/>
            <person name="Schmutz J."/>
            <person name="Jabbour D."/>
            <person name="Luo H."/>
            <person name="Baker S.E."/>
            <person name="Pisabarro A.G."/>
            <person name="Walton J.D."/>
            <person name="Blanchette R.A."/>
            <person name="Henrissat B."/>
            <person name="Martin F."/>
            <person name="Cullen D."/>
            <person name="Hibbett D.S."/>
            <person name="Grigoriev I.V."/>
        </authorList>
    </citation>
    <scope>NUCLEOTIDE SEQUENCE [LARGE SCALE GENOMIC DNA]</scope>
    <source>
        <strain evidence="2">CBS 339.88</strain>
    </source>
</reference>
<dbReference type="Proteomes" id="UP000027222">
    <property type="component" value="Unassembled WGS sequence"/>
</dbReference>
<accession>A0A067U3H6</accession>
<dbReference type="AlphaFoldDB" id="A0A067U3H6"/>
<keyword evidence="2" id="KW-1185">Reference proteome</keyword>
<protein>
    <submittedName>
        <fullName evidence="1">Uncharacterized protein</fullName>
    </submittedName>
</protein>